<dbReference type="SUPFAM" id="SSF57903">
    <property type="entry name" value="FYVE/PHD zinc finger"/>
    <property type="match status" value="2"/>
</dbReference>
<evidence type="ECO:0000256" key="3">
    <source>
        <dbReference type="ARBA" id="ARBA00022737"/>
    </source>
</evidence>
<dbReference type="PROSITE" id="PS50016">
    <property type="entry name" value="ZF_PHD_2"/>
    <property type="match status" value="1"/>
</dbReference>
<evidence type="ECO:0000256" key="6">
    <source>
        <dbReference type="ARBA" id="ARBA00023015"/>
    </source>
</evidence>
<dbReference type="EMBL" id="CAAALY010285286">
    <property type="protein sequence ID" value="VEL43799.1"/>
    <property type="molecule type" value="Genomic_DNA"/>
</dbReference>
<dbReference type="Gene3D" id="3.30.40.10">
    <property type="entry name" value="Zinc/RING finger domain, C3HC4 (zinc finger)"/>
    <property type="match status" value="1"/>
</dbReference>
<dbReference type="Pfam" id="PF00628">
    <property type="entry name" value="PHD"/>
    <property type="match status" value="2"/>
</dbReference>
<evidence type="ECO:0000313" key="12">
    <source>
        <dbReference type="Proteomes" id="UP000784294"/>
    </source>
</evidence>
<dbReference type="PANTHER" id="PTHR45888">
    <property type="entry name" value="HL01030P-RELATED"/>
    <property type="match status" value="1"/>
</dbReference>
<comment type="subcellular location">
    <subcellularLocation>
        <location evidence="1">Nucleus</location>
    </subcellularLocation>
</comment>
<evidence type="ECO:0000256" key="2">
    <source>
        <dbReference type="ARBA" id="ARBA00022723"/>
    </source>
</evidence>
<keyword evidence="3" id="KW-0677">Repeat</keyword>
<sequence length="138" mass="15405">MVHKERKKMAKIIPICSFCLGDESNNPRTGVPEEMLACWNCGQSGHPTCLKMTSELALAVVRLRWRCIDCKKCQLCSNSVSSSSTGSPNRTSTQPLVDDQHLLLCDLCDRSFHLACIEPKLDSPPEGSLYSFNLNRIF</sequence>
<comment type="caution">
    <text evidence="11">The sequence shown here is derived from an EMBL/GenBank/DDBJ whole genome shotgun (WGS) entry which is preliminary data.</text>
</comment>
<evidence type="ECO:0000256" key="9">
    <source>
        <dbReference type="PROSITE-ProRule" id="PRU00146"/>
    </source>
</evidence>
<dbReference type="InterPro" id="IPR013083">
    <property type="entry name" value="Znf_RING/FYVE/PHD"/>
</dbReference>
<feature type="domain" description="PHD-type" evidence="10">
    <location>
        <begin position="13"/>
        <end position="73"/>
    </location>
</feature>
<keyword evidence="5" id="KW-0862">Zinc</keyword>
<dbReference type="CDD" id="cd15526">
    <property type="entry name" value="PHD1_MOZ_d4"/>
    <property type="match status" value="1"/>
</dbReference>
<evidence type="ECO:0000256" key="4">
    <source>
        <dbReference type="ARBA" id="ARBA00022771"/>
    </source>
</evidence>
<dbReference type="GO" id="GO:0005634">
    <property type="term" value="C:nucleus"/>
    <property type="evidence" value="ECO:0007669"/>
    <property type="project" value="UniProtKB-SubCell"/>
</dbReference>
<dbReference type="PANTHER" id="PTHR45888:SF4">
    <property type="entry name" value="PHD FINGER PROTEIN 10"/>
    <property type="match status" value="1"/>
</dbReference>
<dbReference type="AlphaFoldDB" id="A0A448XSB9"/>
<evidence type="ECO:0000256" key="8">
    <source>
        <dbReference type="ARBA" id="ARBA00023242"/>
    </source>
</evidence>
<reference evidence="11" key="1">
    <citation type="submission" date="2018-11" db="EMBL/GenBank/DDBJ databases">
        <authorList>
            <consortium name="Pathogen Informatics"/>
        </authorList>
    </citation>
    <scope>NUCLEOTIDE SEQUENCE</scope>
</reference>
<keyword evidence="4 9" id="KW-0863">Zinc-finger</keyword>
<gene>
    <name evidence="11" type="ORF">PXEA_LOCUS37239</name>
</gene>
<keyword evidence="8" id="KW-0539">Nucleus</keyword>
<keyword evidence="6" id="KW-0805">Transcription regulation</keyword>
<dbReference type="InterPro" id="IPR011011">
    <property type="entry name" value="Znf_FYVE_PHD"/>
</dbReference>
<dbReference type="OrthoDB" id="10004495at2759"/>
<name>A0A448XSB9_9PLAT</name>
<dbReference type="SMART" id="SM00249">
    <property type="entry name" value="PHD"/>
    <property type="match status" value="2"/>
</dbReference>
<organism evidence="11 12">
    <name type="scientific">Protopolystoma xenopodis</name>
    <dbReference type="NCBI Taxonomy" id="117903"/>
    <lineage>
        <taxon>Eukaryota</taxon>
        <taxon>Metazoa</taxon>
        <taxon>Spiralia</taxon>
        <taxon>Lophotrochozoa</taxon>
        <taxon>Platyhelminthes</taxon>
        <taxon>Monogenea</taxon>
        <taxon>Polyopisthocotylea</taxon>
        <taxon>Polystomatidea</taxon>
        <taxon>Polystomatidae</taxon>
        <taxon>Protopolystoma</taxon>
    </lineage>
</organism>
<keyword evidence="2" id="KW-0479">Metal-binding</keyword>
<evidence type="ECO:0000256" key="5">
    <source>
        <dbReference type="ARBA" id="ARBA00022833"/>
    </source>
</evidence>
<evidence type="ECO:0000256" key="1">
    <source>
        <dbReference type="ARBA" id="ARBA00004123"/>
    </source>
</evidence>
<dbReference type="Proteomes" id="UP000784294">
    <property type="component" value="Unassembled WGS sequence"/>
</dbReference>
<dbReference type="InterPro" id="IPR019787">
    <property type="entry name" value="Znf_PHD-finger"/>
</dbReference>
<evidence type="ECO:0000313" key="11">
    <source>
        <dbReference type="EMBL" id="VEL43799.1"/>
    </source>
</evidence>
<dbReference type="InterPro" id="IPR001965">
    <property type="entry name" value="Znf_PHD"/>
</dbReference>
<evidence type="ECO:0000256" key="7">
    <source>
        <dbReference type="ARBA" id="ARBA00023163"/>
    </source>
</evidence>
<keyword evidence="12" id="KW-1185">Reference proteome</keyword>
<protein>
    <recommendedName>
        <fullName evidence="10">PHD-type domain-containing protein</fullName>
    </recommendedName>
</protein>
<keyword evidence="7" id="KW-0804">Transcription</keyword>
<accession>A0A448XSB9</accession>
<evidence type="ECO:0000259" key="10">
    <source>
        <dbReference type="PROSITE" id="PS50016"/>
    </source>
</evidence>
<dbReference type="GO" id="GO:0008270">
    <property type="term" value="F:zinc ion binding"/>
    <property type="evidence" value="ECO:0007669"/>
    <property type="project" value="UniProtKB-KW"/>
</dbReference>
<proteinExistence type="predicted"/>